<dbReference type="InterPro" id="IPR001001">
    <property type="entry name" value="DNA_polIII_beta"/>
</dbReference>
<evidence type="ECO:0000256" key="8">
    <source>
        <dbReference type="ARBA" id="ARBA00022932"/>
    </source>
</evidence>
<sequence length="376" mass="42072">MSLIFNISRDDFLAGLASLQNVTGKKGNIAILSNILIESKTDSLLLTATDLEIGIRNSLPAEILSPGSITLPAKKIFEIVRESGADQIHIEILENNWAKITADSTDYKLAGMPSEEFPAFPEYDENNLVSLASDKIKELIDKTIFSVAPEGESQFNLTGILVEKDVADGKNMLRMVSSDGHRLSLCETTVENDLSGLKMEKIILIPRKGMQEIRKFSENAAEIQISFEEKQAVIKTDHSLIVVRLMNGDFPDYKNIFNMIKKEKFIALKRIQFMNSMKKMNLFTEDRYNAVQFHIKPDKLVLSSQSMDIGSAKDEIEISYDASPLKLGFNGKYFIETMQVMSSDIIKAYINSEESPCMIQGDDDPGFASIIMPMKI</sequence>
<name>A0A9X4MFP2_9BACT</name>
<dbReference type="GO" id="GO:0005737">
    <property type="term" value="C:cytoplasm"/>
    <property type="evidence" value="ECO:0007669"/>
    <property type="project" value="UniProtKB-SubCell"/>
</dbReference>
<dbReference type="InterPro" id="IPR022635">
    <property type="entry name" value="DNA_polIII_beta_C"/>
</dbReference>
<dbReference type="PIRSF" id="PIRSF000804">
    <property type="entry name" value="DNA_pol_III_b"/>
    <property type="match status" value="1"/>
</dbReference>
<evidence type="ECO:0000256" key="9">
    <source>
        <dbReference type="ARBA" id="ARBA00023125"/>
    </source>
</evidence>
<dbReference type="GO" id="GO:0008408">
    <property type="term" value="F:3'-5' exonuclease activity"/>
    <property type="evidence" value="ECO:0007669"/>
    <property type="project" value="InterPro"/>
</dbReference>
<dbReference type="GO" id="GO:0003677">
    <property type="term" value="F:DNA binding"/>
    <property type="evidence" value="ECO:0007669"/>
    <property type="project" value="UniProtKB-UniRule"/>
</dbReference>
<proteinExistence type="inferred from homology"/>
<comment type="subcellular location">
    <subcellularLocation>
        <location evidence="1 10">Cytoplasm</location>
    </subcellularLocation>
</comment>
<keyword evidence="7 10" id="KW-0235">DNA replication</keyword>
<evidence type="ECO:0000256" key="6">
    <source>
        <dbReference type="ARBA" id="ARBA00022695"/>
    </source>
</evidence>
<feature type="domain" description="DNA polymerase III beta sliding clamp central" evidence="12">
    <location>
        <begin position="131"/>
        <end position="252"/>
    </location>
</feature>
<evidence type="ECO:0000256" key="10">
    <source>
        <dbReference type="PIRNR" id="PIRNR000804"/>
    </source>
</evidence>
<evidence type="ECO:0000256" key="5">
    <source>
        <dbReference type="ARBA" id="ARBA00022679"/>
    </source>
</evidence>
<keyword evidence="4 10" id="KW-0963">Cytoplasm</keyword>
<evidence type="ECO:0000256" key="3">
    <source>
        <dbReference type="ARBA" id="ARBA00021035"/>
    </source>
</evidence>
<organism evidence="14 15">
    <name type="scientific">Thiovibrio frasassiensis</name>
    <dbReference type="NCBI Taxonomy" id="2984131"/>
    <lineage>
        <taxon>Bacteria</taxon>
        <taxon>Pseudomonadati</taxon>
        <taxon>Thermodesulfobacteriota</taxon>
        <taxon>Desulfobulbia</taxon>
        <taxon>Desulfobulbales</taxon>
        <taxon>Thiovibrionaceae</taxon>
        <taxon>Thiovibrio</taxon>
    </lineage>
</organism>
<feature type="domain" description="DNA polymerase III beta sliding clamp C-terminal" evidence="13">
    <location>
        <begin position="262"/>
        <end position="374"/>
    </location>
</feature>
<keyword evidence="9" id="KW-0238">DNA-binding</keyword>
<dbReference type="EMBL" id="JAPHEH010000001">
    <property type="protein sequence ID" value="MDG4475503.1"/>
    <property type="molecule type" value="Genomic_DNA"/>
</dbReference>
<dbReference type="InterPro" id="IPR022637">
    <property type="entry name" value="DNA_polIII_beta_cen"/>
</dbReference>
<keyword evidence="5 10" id="KW-0808">Transferase</keyword>
<dbReference type="Gene3D" id="3.10.150.10">
    <property type="entry name" value="DNA Polymerase III, subunit A, domain 2"/>
    <property type="match status" value="1"/>
</dbReference>
<evidence type="ECO:0000256" key="1">
    <source>
        <dbReference type="ARBA" id="ARBA00004496"/>
    </source>
</evidence>
<comment type="caution">
    <text evidence="14">The sequence shown here is derived from an EMBL/GenBank/DDBJ whole genome shotgun (WGS) entry which is preliminary data.</text>
</comment>
<protein>
    <recommendedName>
        <fullName evidence="3 10">Beta sliding clamp</fullName>
    </recommendedName>
</protein>
<evidence type="ECO:0000259" key="12">
    <source>
        <dbReference type="Pfam" id="PF02767"/>
    </source>
</evidence>
<comment type="function">
    <text evidence="10">Confers DNA tethering and processivity to DNA polymerases and other proteins. Acts as a clamp, forming a ring around DNA (a reaction catalyzed by the clamp-loading complex) which diffuses in an ATP-independent manner freely and bidirectionally along dsDNA. Initially characterized for its ability to contact the catalytic subunit of DNA polymerase III (Pol III), a complex, multichain enzyme responsible for most of the replicative synthesis in bacteria; Pol III exhibits 3'-5' exonuclease proofreading activity. The beta chain is required for initiation of replication as well as for processivity of DNA replication.</text>
</comment>
<dbReference type="SMART" id="SM00480">
    <property type="entry name" value="POL3Bc"/>
    <property type="match status" value="1"/>
</dbReference>
<dbReference type="PANTHER" id="PTHR30478">
    <property type="entry name" value="DNA POLYMERASE III SUBUNIT BETA"/>
    <property type="match status" value="1"/>
</dbReference>
<evidence type="ECO:0000259" key="13">
    <source>
        <dbReference type="Pfam" id="PF02768"/>
    </source>
</evidence>
<evidence type="ECO:0000256" key="7">
    <source>
        <dbReference type="ARBA" id="ARBA00022705"/>
    </source>
</evidence>
<comment type="subunit">
    <text evidence="10">Forms a ring-shaped head-to-tail homodimer around DNA.</text>
</comment>
<dbReference type="Pfam" id="PF02767">
    <property type="entry name" value="DNA_pol3_beta_2"/>
    <property type="match status" value="1"/>
</dbReference>
<dbReference type="GO" id="GO:0003887">
    <property type="term" value="F:DNA-directed DNA polymerase activity"/>
    <property type="evidence" value="ECO:0007669"/>
    <property type="project" value="UniProtKB-UniRule"/>
</dbReference>
<dbReference type="GO" id="GO:0006271">
    <property type="term" value="P:DNA strand elongation involved in DNA replication"/>
    <property type="evidence" value="ECO:0007669"/>
    <property type="project" value="TreeGrafter"/>
</dbReference>
<reference evidence="14" key="1">
    <citation type="journal article" date="2022" name="bioRxiv">
        <title>Thiovibrio frasassiensisgen. nov., sp. nov., an autotrophic, elemental sulfur disproportionating bacterium isolated from sulfidic karst sediment, and proposal of Thiovibrionaceae fam. nov.</title>
        <authorList>
            <person name="Aronson H."/>
            <person name="Thomas C."/>
            <person name="Bhattacharyya M."/>
            <person name="Eckstein S."/>
            <person name="Jensen S."/>
            <person name="Barco R."/>
            <person name="Macalady J."/>
            <person name="Amend J."/>
        </authorList>
    </citation>
    <scope>NUCLEOTIDE SEQUENCE</scope>
    <source>
        <strain evidence="14">RS19-109</strain>
    </source>
</reference>
<dbReference type="NCBIfam" id="TIGR00663">
    <property type="entry name" value="dnan"/>
    <property type="match status" value="1"/>
</dbReference>
<dbReference type="Proteomes" id="UP001154240">
    <property type="component" value="Unassembled WGS sequence"/>
</dbReference>
<dbReference type="CDD" id="cd00140">
    <property type="entry name" value="beta_clamp"/>
    <property type="match status" value="1"/>
</dbReference>
<evidence type="ECO:0000259" key="11">
    <source>
        <dbReference type="Pfam" id="PF00712"/>
    </source>
</evidence>
<evidence type="ECO:0000313" key="15">
    <source>
        <dbReference type="Proteomes" id="UP001154240"/>
    </source>
</evidence>
<dbReference type="PANTHER" id="PTHR30478:SF0">
    <property type="entry name" value="BETA SLIDING CLAMP"/>
    <property type="match status" value="1"/>
</dbReference>
<dbReference type="Pfam" id="PF00712">
    <property type="entry name" value="DNA_pol3_beta"/>
    <property type="match status" value="1"/>
</dbReference>
<evidence type="ECO:0000313" key="14">
    <source>
        <dbReference type="EMBL" id="MDG4475503.1"/>
    </source>
</evidence>
<accession>A0A9X4MFP2</accession>
<keyword evidence="15" id="KW-1185">Reference proteome</keyword>
<dbReference type="InterPro" id="IPR046938">
    <property type="entry name" value="DNA_clamp_sf"/>
</dbReference>
<comment type="similarity">
    <text evidence="2 10">Belongs to the beta sliding clamp family.</text>
</comment>
<reference evidence="14" key="2">
    <citation type="submission" date="2022-10" db="EMBL/GenBank/DDBJ databases">
        <authorList>
            <person name="Aronson H.S."/>
        </authorList>
    </citation>
    <scope>NUCLEOTIDE SEQUENCE</scope>
    <source>
        <strain evidence="14">RS19-109</strain>
    </source>
</reference>
<feature type="domain" description="DNA polymerase III beta sliding clamp N-terminal" evidence="11">
    <location>
        <begin position="5"/>
        <end position="120"/>
    </location>
</feature>
<dbReference type="Gene3D" id="3.70.10.10">
    <property type="match status" value="1"/>
</dbReference>
<dbReference type="RefSeq" id="WP_307632476.1">
    <property type="nucleotide sequence ID" value="NZ_JAPHEH010000001.1"/>
</dbReference>
<dbReference type="InterPro" id="IPR022634">
    <property type="entry name" value="DNA_polIII_beta_N"/>
</dbReference>
<evidence type="ECO:0000256" key="4">
    <source>
        <dbReference type="ARBA" id="ARBA00022490"/>
    </source>
</evidence>
<keyword evidence="8 10" id="KW-0239">DNA-directed DNA polymerase</keyword>
<evidence type="ECO:0000256" key="2">
    <source>
        <dbReference type="ARBA" id="ARBA00010752"/>
    </source>
</evidence>
<dbReference type="SUPFAM" id="SSF55979">
    <property type="entry name" value="DNA clamp"/>
    <property type="match status" value="3"/>
</dbReference>
<keyword evidence="6 10" id="KW-0548">Nucleotidyltransferase</keyword>
<gene>
    <name evidence="14" type="primary">dnaN</name>
    <name evidence="14" type="ORF">OLX77_04935</name>
</gene>
<dbReference type="Pfam" id="PF02768">
    <property type="entry name" value="DNA_pol3_beta_3"/>
    <property type="match status" value="1"/>
</dbReference>
<dbReference type="AlphaFoldDB" id="A0A9X4MFP2"/>
<dbReference type="GO" id="GO:0009360">
    <property type="term" value="C:DNA polymerase III complex"/>
    <property type="evidence" value="ECO:0007669"/>
    <property type="project" value="InterPro"/>
</dbReference>